<accession>A0ABZ2LGE2</accession>
<keyword evidence="6" id="KW-1185">Reference proteome</keyword>
<proteinExistence type="predicted"/>
<gene>
    <name evidence="5" type="ORF">LVJ94_15505</name>
</gene>
<evidence type="ECO:0000256" key="1">
    <source>
        <dbReference type="ARBA" id="ARBA00022723"/>
    </source>
</evidence>
<dbReference type="Pfam" id="PF00330">
    <property type="entry name" value="Aconitase"/>
    <property type="match status" value="1"/>
</dbReference>
<dbReference type="PANTHER" id="PTHR43160:SF3">
    <property type="entry name" value="ACONITATE HYDRATASE, MITOCHONDRIAL"/>
    <property type="match status" value="1"/>
</dbReference>
<evidence type="ECO:0000313" key="6">
    <source>
        <dbReference type="Proteomes" id="UP001374803"/>
    </source>
</evidence>
<dbReference type="InterPro" id="IPR015931">
    <property type="entry name" value="Acnase/IPM_dHydase_lsu_aba_1/3"/>
</dbReference>
<dbReference type="EMBL" id="CP089983">
    <property type="protein sequence ID" value="WXB08639.1"/>
    <property type="molecule type" value="Genomic_DNA"/>
</dbReference>
<organism evidence="5 6">
    <name type="scientific">Pendulispora rubella</name>
    <dbReference type="NCBI Taxonomy" id="2741070"/>
    <lineage>
        <taxon>Bacteria</taxon>
        <taxon>Pseudomonadati</taxon>
        <taxon>Myxococcota</taxon>
        <taxon>Myxococcia</taxon>
        <taxon>Myxococcales</taxon>
        <taxon>Sorangiineae</taxon>
        <taxon>Pendulisporaceae</taxon>
        <taxon>Pendulispora</taxon>
    </lineage>
</organism>
<evidence type="ECO:0000313" key="5">
    <source>
        <dbReference type="EMBL" id="WXB08639.1"/>
    </source>
</evidence>
<keyword evidence="3" id="KW-0411">Iron-sulfur</keyword>
<sequence length="423" mass="44396">MAEKILAGRAAGPARAKHEVDVKVDQVVLVRDPRRALAEGVAAGLKKASPEVSIAYDTVCVRDPSSPAPLATEALSHGLSVARAGAGFPAPVHLERFASPARLAVTDEPRLAALGGVGMLTWVVPPSALGHALARGRVRLRPPRSIQVQLTGKLRPFVGARDVAFEWIRRDLAGIVQRVATSSESPVVLEFGGPGARFLSVAERAILCAVAPHVGAVGALFGSDERTEVFLRDERRSKAHRSLAPDAGAPFEEVVSLDLGAVDPLVRHQGSIVPVRELAGKPVSQVLLGGDTGSTLRELFVVATLLKSKRVPKGLDFLLAAPSRQMLEVLAESGALADLIATGARLVEPDPRIATGLLYPPPGPGLSLTTCEPEGPANVVVASAETLAYAVATGKIGDPRAFKRPVRVTVPRVLPTDDVFVSR</sequence>
<dbReference type="SUPFAM" id="SSF53732">
    <property type="entry name" value="Aconitase iron-sulfur domain"/>
    <property type="match status" value="1"/>
</dbReference>
<dbReference type="InterPro" id="IPR001030">
    <property type="entry name" value="Acoase/IPM_deHydtase_lsu_aba"/>
</dbReference>
<dbReference type="InterPro" id="IPR036008">
    <property type="entry name" value="Aconitase_4Fe-4S_dom"/>
</dbReference>
<dbReference type="Gene3D" id="3.30.499.10">
    <property type="entry name" value="Aconitase, domain 3"/>
    <property type="match status" value="2"/>
</dbReference>
<dbReference type="RefSeq" id="WP_394838308.1">
    <property type="nucleotide sequence ID" value="NZ_CP089929.1"/>
</dbReference>
<evidence type="ECO:0000259" key="4">
    <source>
        <dbReference type="Pfam" id="PF00330"/>
    </source>
</evidence>
<dbReference type="PANTHER" id="PTHR43160">
    <property type="entry name" value="ACONITATE HYDRATASE B"/>
    <property type="match status" value="1"/>
</dbReference>
<evidence type="ECO:0000256" key="3">
    <source>
        <dbReference type="ARBA" id="ARBA00023014"/>
    </source>
</evidence>
<protein>
    <recommendedName>
        <fullName evidence="4">Aconitase/3-isopropylmalate dehydratase large subunit alpha/beta/alpha domain-containing protein</fullName>
    </recommendedName>
</protein>
<reference evidence="5" key="1">
    <citation type="submission" date="2021-12" db="EMBL/GenBank/DDBJ databases">
        <title>Discovery of the Pendulisporaceae a myxobacterial family with distinct sporulation behavior and unique specialized metabolism.</title>
        <authorList>
            <person name="Garcia R."/>
            <person name="Popoff A."/>
            <person name="Bader C.D."/>
            <person name="Loehr J."/>
            <person name="Walesch S."/>
            <person name="Walt C."/>
            <person name="Boldt J."/>
            <person name="Bunk B."/>
            <person name="Haeckl F.J.F.P.J."/>
            <person name="Gunesch A.P."/>
            <person name="Birkelbach J."/>
            <person name="Nuebel U."/>
            <person name="Pietschmann T."/>
            <person name="Bach T."/>
            <person name="Mueller R."/>
        </authorList>
    </citation>
    <scope>NUCLEOTIDE SEQUENCE</scope>
    <source>
        <strain evidence="5">MSr11367</strain>
    </source>
</reference>
<name>A0ABZ2LGE2_9BACT</name>
<keyword evidence="2" id="KW-0408">Iron</keyword>
<dbReference type="Proteomes" id="UP001374803">
    <property type="component" value="Chromosome"/>
</dbReference>
<evidence type="ECO:0000256" key="2">
    <source>
        <dbReference type="ARBA" id="ARBA00023004"/>
    </source>
</evidence>
<dbReference type="InterPro" id="IPR050926">
    <property type="entry name" value="Aconitase/IPM_isomerase"/>
</dbReference>
<feature type="domain" description="Aconitase/3-isopropylmalate dehydratase large subunit alpha/beta/alpha" evidence="4">
    <location>
        <begin position="76"/>
        <end position="267"/>
    </location>
</feature>
<keyword evidence="1" id="KW-0479">Metal-binding</keyword>